<keyword evidence="5" id="KW-1185">Reference proteome</keyword>
<name>A0A7W5DWC2_9BACT</name>
<feature type="compositionally biased region" description="Basic and acidic residues" evidence="1">
    <location>
        <begin position="395"/>
        <end position="407"/>
    </location>
</feature>
<dbReference type="EMBL" id="JACHXU010000004">
    <property type="protein sequence ID" value="MBB3205754.1"/>
    <property type="molecule type" value="Genomic_DNA"/>
</dbReference>
<dbReference type="RefSeq" id="WP_184303638.1">
    <property type="nucleotide sequence ID" value="NZ_JACHXU010000004.1"/>
</dbReference>
<dbReference type="Gene3D" id="2.60.120.1440">
    <property type="match status" value="1"/>
</dbReference>
<comment type="caution">
    <text evidence="4">The sequence shown here is derived from an EMBL/GenBank/DDBJ whole genome shotgun (WGS) entry which is preliminary data.</text>
</comment>
<evidence type="ECO:0000313" key="4">
    <source>
        <dbReference type="EMBL" id="MBB3205754.1"/>
    </source>
</evidence>
<dbReference type="PANTHER" id="PTHR30273:SF2">
    <property type="entry name" value="PROTEIN FECR"/>
    <property type="match status" value="1"/>
</dbReference>
<dbReference type="InterPro" id="IPR006860">
    <property type="entry name" value="FecR"/>
</dbReference>
<feature type="transmembrane region" description="Helical" evidence="2">
    <location>
        <begin position="93"/>
        <end position="110"/>
    </location>
</feature>
<keyword evidence="2" id="KW-0472">Membrane</keyword>
<evidence type="ECO:0000256" key="2">
    <source>
        <dbReference type="SAM" id="Phobius"/>
    </source>
</evidence>
<evidence type="ECO:0000313" key="5">
    <source>
        <dbReference type="Proteomes" id="UP000536179"/>
    </source>
</evidence>
<proteinExistence type="predicted"/>
<reference evidence="4 5" key="1">
    <citation type="submission" date="2020-08" db="EMBL/GenBank/DDBJ databases">
        <title>Genomic Encyclopedia of Type Strains, Phase III (KMG-III): the genomes of soil and plant-associated and newly described type strains.</title>
        <authorList>
            <person name="Whitman W."/>
        </authorList>
    </citation>
    <scope>NUCLEOTIDE SEQUENCE [LARGE SCALE GENOMIC DNA]</scope>
    <source>
        <strain evidence="4 5">CECT 8075</strain>
    </source>
</reference>
<evidence type="ECO:0000256" key="1">
    <source>
        <dbReference type="SAM" id="MobiDB-lite"/>
    </source>
</evidence>
<accession>A0A7W5DWC2</accession>
<keyword evidence="2" id="KW-0812">Transmembrane</keyword>
<gene>
    <name evidence="4" type="ORF">FHS27_001558</name>
</gene>
<dbReference type="PANTHER" id="PTHR30273">
    <property type="entry name" value="PERIPLASMIC SIGNAL SENSOR AND SIGMA FACTOR ACTIVATOR FECR-RELATED"/>
    <property type="match status" value="1"/>
</dbReference>
<dbReference type="AlphaFoldDB" id="A0A7W5DWC2"/>
<dbReference type="Pfam" id="PF04773">
    <property type="entry name" value="FecR"/>
    <property type="match status" value="1"/>
</dbReference>
<keyword evidence="2" id="KW-1133">Transmembrane helix</keyword>
<feature type="region of interest" description="Disordered" evidence="1">
    <location>
        <begin position="393"/>
        <end position="412"/>
    </location>
</feature>
<organism evidence="4 5">
    <name type="scientific">Aporhodopirellula rubra</name>
    <dbReference type="NCBI Taxonomy" id="980271"/>
    <lineage>
        <taxon>Bacteria</taxon>
        <taxon>Pseudomonadati</taxon>
        <taxon>Planctomycetota</taxon>
        <taxon>Planctomycetia</taxon>
        <taxon>Pirellulales</taxon>
        <taxon>Pirellulaceae</taxon>
        <taxon>Aporhodopirellula</taxon>
    </lineage>
</organism>
<dbReference type="InterPro" id="IPR012373">
    <property type="entry name" value="Ferrdict_sens_TM"/>
</dbReference>
<sequence length="466" mass="50247">MSQSERKVPGHLLDDPEVRALCDACCDGLATPQQRAEMSDLISSSPEVLDYVVAHSFMISQLVAISEAPEEVGAGVVSLESSRVSRRLSMRRVLAIAASIAVAVAGVELWRGGGFDSPSLQANLAVVGRMHRVTDGSSPPEFVNVNERTRVDIDEGEYEVSLSSGVKLTVAGPGNFVVDNPMYCRLGFGRMTANVPKGAEGFRVHTGDAEIVDHGTRFGVAVDPNGGTDVAVFEGKVEVLSRDEQRKLSIGRAVSVTSNGAMSRMLVVKPDSFEVSKRVLSSDGPAITSVRDNIRSSDEMGYYRIVNEGFGEDQPAYVDRVHQWNGLGRDGLPKELLGADYILPFNDDKTVREIEITVTLARASDVYVLLDARVNPPAWLVDGFVETELSVGMDEGERPGHPEDPRRTSVGAGNSIDYRFSVWKRKLAGIGTVTFGGLPQIGEFMSMYGIVAVPLSGVSTREIDAI</sequence>
<evidence type="ECO:0000259" key="3">
    <source>
        <dbReference type="Pfam" id="PF04773"/>
    </source>
</evidence>
<dbReference type="Proteomes" id="UP000536179">
    <property type="component" value="Unassembled WGS sequence"/>
</dbReference>
<dbReference type="GO" id="GO:0016989">
    <property type="term" value="F:sigma factor antagonist activity"/>
    <property type="evidence" value="ECO:0007669"/>
    <property type="project" value="TreeGrafter"/>
</dbReference>
<feature type="domain" description="FecR protein" evidence="3">
    <location>
        <begin position="185"/>
        <end position="238"/>
    </location>
</feature>
<protein>
    <submittedName>
        <fullName evidence="4">Ferric-dicitrate binding protein FerR (Iron transport regulator)</fullName>
    </submittedName>
</protein>